<keyword evidence="1" id="KW-1133">Transmembrane helix</keyword>
<dbReference type="Proteomes" id="UP001281447">
    <property type="component" value="Unassembled WGS sequence"/>
</dbReference>
<reference evidence="2 3" key="1">
    <citation type="submission" date="2023-10" db="EMBL/GenBank/DDBJ databases">
        <title>Virgibacillus halophilus 5B73C genome.</title>
        <authorList>
            <person name="Miliotis G."/>
            <person name="Sengupta P."/>
            <person name="Hameed A."/>
            <person name="Chuvochina M."/>
            <person name="Mcdonagh F."/>
            <person name="Simpson A.C."/>
            <person name="Singh N.K."/>
            <person name="Rekha P.D."/>
            <person name="Raman K."/>
            <person name="Hugenholtz P."/>
            <person name="Venkateswaran K."/>
        </authorList>
    </citation>
    <scope>NUCLEOTIDE SEQUENCE [LARGE SCALE GENOMIC DNA]</scope>
    <source>
        <strain evidence="2 3">5B73C</strain>
    </source>
</reference>
<organism evidence="2 3">
    <name type="scientific">Tigheibacillus halophilus</name>
    <dbReference type="NCBI Taxonomy" id="361280"/>
    <lineage>
        <taxon>Bacteria</taxon>
        <taxon>Bacillati</taxon>
        <taxon>Bacillota</taxon>
        <taxon>Bacilli</taxon>
        <taxon>Bacillales</taxon>
        <taxon>Bacillaceae</taxon>
        <taxon>Tigheibacillus</taxon>
    </lineage>
</organism>
<evidence type="ECO:0000256" key="1">
    <source>
        <dbReference type="SAM" id="Phobius"/>
    </source>
</evidence>
<name>A0ABU5C807_9BACI</name>
<accession>A0ABU5C807</accession>
<dbReference type="RefSeq" id="WP_390355469.1">
    <property type="nucleotide sequence ID" value="NZ_JBHUIZ010000007.1"/>
</dbReference>
<dbReference type="EMBL" id="JAWDIP010000003">
    <property type="protein sequence ID" value="MDY0395446.1"/>
    <property type="molecule type" value="Genomic_DNA"/>
</dbReference>
<comment type="caution">
    <text evidence="2">The sequence shown here is derived from an EMBL/GenBank/DDBJ whole genome shotgun (WGS) entry which is preliminary data.</text>
</comment>
<keyword evidence="1" id="KW-0472">Membrane</keyword>
<feature type="transmembrane region" description="Helical" evidence="1">
    <location>
        <begin position="82"/>
        <end position="102"/>
    </location>
</feature>
<proteinExistence type="predicted"/>
<protein>
    <recommendedName>
        <fullName evidence="4">Holin-X, holin superfamily III</fullName>
    </recommendedName>
</protein>
<feature type="transmembrane region" description="Helical" evidence="1">
    <location>
        <begin position="57"/>
        <end position="76"/>
    </location>
</feature>
<sequence>MEDNIYEIKILEYQIDEMLKNSTHFKNESVKNKKIFDVEMLRAKVVSKSEHNKAMEIGVLFIGVALSCLFTTIVQPDKTSSILTPLALFVFWIMILFMYRFLDSKYRKSAEINSYGVELINLLIEKKKVSNHKSA</sequence>
<keyword evidence="3" id="KW-1185">Reference proteome</keyword>
<evidence type="ECO:0008006" key="4">
    <source>
        <dbReference type="Google" id="ProtNLM"/>
    </source>
</evidence>
<keyword evidence="1" id="KW-0812">Transmembrane</keyword>
<evidence type="ECO:0000313" key="2">
    <source>
        <dbReference type="EMBL" id="MDY0395446.1"/>
    </source>
</evidence>
<gene>
    <name evidence="2" type="ORF">RWE15_14595</name>
</gene>
<evidence type="ECO:0000313" key="3">
    <source>
        <dbReference type="Proteomes" id="UP001281447"/>
    </source>
</evidence>